<dbReference type="Proteomes" id="UP000238308">
    <property type="component" value="Unassembled WGS sequence"/>
</dbReference>
<feature type="transmembrane region" description="Helical" evidence="1">
    <location>
        <begin position="398"/>
        <end position="420"/>
    </location>
</feature>
<reference evidence="2 3" key="1">
    <citation type="submission" date="2018-03" db="EMBL/GenBank/DDBJ databases">
        <title>Genomic Encyclopedia of Type Strains, Phase III (KMG-III): the genomes of soil and plant-associated and newly described type strains.</title>
        <authorList>
            <person name="Whitman W."/>
        </authorList>
    </citation>
    <scope>NUCLEOTIDE SEQUENCE [LARGE SCALE GENOMIC DNA]</scope>
    <source>
        <strain evidence="2 3">MWH-P2sevCIIIb</strain>
    </source>
</reference>
<feature type="transmembrane region" description="Helical" evidence="1">
    <location>
        <begin position="373"/>
        <end position="392"/>
    </location>
</feature>
<evidence type="ECO:0000256" key="1">
    <source>
        <dbReference type="SAM" id="Phobius"/>
    </source>
</evidence>
<gene>
    <name evidence="2" type="ORF">BCM14_0657</name>
</gene>
<evidence type="ECO:0000313" key="3">
    <source>
        <dbReference type="Proteomes" id="UP000238308"/>
    </source>
</evidence>
<feature type="transmembrane region" description="Helical" evidence="1">
    <location>
        <begin position="81"/>
        <end position="104"/>
    </location>
</feature>
<dbReference type="RefSeq" id="WP_106226539.1">
    <property type="nucleotide sequence ID" value="NZ_PVTV01000011.1"/>
</dbReference>
<organism evidence="2 3">
    <name type="scientific">Jezberella montanilacus</name>
    <dbReference type="NCBI Taxonomy" id="323426"/>
    <lineage>
        <taxon>Bacteria</taxon>
        <taxon>Pseudomonadati</taxon>
        <taxon>Pseudomonadota</taxon>
        <taxon>Betaproteobacteria</taxon>
        <taxon>Burkholderiales</taxon>
        <taxon>Alcaligenaceae</taxon>
        <taxon>Jezberella</taxon>
    </lineage>
</organism>
<proteinExistence type="predicted"/>
<dbReference type="EMBL" id="PVTV01000011">
    <property type="protein sequence ID" value="PRY99214.1"/>
    <property type="molecule type" value="Genomic_DNA"/>
</dbReference>
<keyword evidence="1" id="KW-1133">Transmembrane helix</keyword>
<feature type="transmembrane region" description="Helical" evidence="1">
    <location>
        <begin position="160"/>
        <end position="188"/>
    </location>
</feature>
<feature type="transmembrane region" description="Helical" evidence="1">
    <location>
        <begin position="135"/>
        <end position="153"/>
    </location>
</feature>
<keyword evidence="1" id="KW-0472">Membrane</keyword>
<keyword evidence="1" id="KW-0812">Transmembrane</keyword>
<feature type="transmembrane region" description="Helical" evidence="1">
    <location>
        <begin position="194"/>
        <end position="216"/>
    </location>
</feature>
<sequence length="449" mass="49999">MQILPVAIEQDHPRFANTVMSLVAVCIGALAFIWPALLNGYPLVFSDTHVFIAQPAPGFFNWDKPFIYGPWMLLLHSWRSLWWVAAAQALLLSQLLWLTAACVARRALHRHLLTCFALGLVSTAPWFASFLMPDIFAGLAVLALFVLGFDRAISTWLKRWVVIVASLAIAVHLSHLIIAATCLCVVLLFRPRRFLLALVPLLIALVALVGTSYLAFGKFSVSPHGSVFMLARLSADGHTQPILDKYCASRTWHLCEWSERLPTDSDRFLWDGTGVVWSHPDGPIGLAPEASEIVRAVVTERPLQVLVSSVKNTVNQMSMIKLGDTLHSDYLDLTVEKVLREYFPDAEVQRFQSSLQAHNELLTKGLFGQFERYNLVMQGVVCLSLALSLYLLLTQPKFAGPLVVMLCVGFVANALATGALSKPHDRYQARVSWLLLLPPLMLIGRRPRK</sequence>
<dbReference type="OrthoDB" id="9152418at2"/>
<keyword evidence="3" id="KW-1185">Reference proteome</keyword>
<comment type="caution">
    <text evidence="2">The sequence shown here is derived from an EMBL/GenBank/DDBJ whole genome shotgun (WGS) entry which is preliminary data.</text>
</comment>
<accession>A0A2T0XJS8</accession>
<dbReference type="AlphaFoldDB" id="A0A2T0XJS8"/>
<name>A0A2T0XJS8_9BURK</name>
<evidence type="ECO:0000313" key="2">
    <source>
        <dbReference type="EMBL" id="PRY99214.1"/>
    </source>
</evidence>
<protein>
    <submittedName>
        <fullName evidence="2">Uncharacterized protein</fullName>
    </submittedName>
</protein>
<feature type="transmembrane region" description="Helical" evidence="1">
    <location>
        <begin position="15"/>
        <end position="37"/>
    </location>
</feature>